<dbReference type="AlphaFoldDB" id="A0A6M4GUN7"/>
<dbReference type="KEGG" id="uru:DSM104443_02112"/>
<accession>A0A6M4GUN7</accession>
<evidence type="ECO:0000313" key="1">
    <source>
        <dbReference type="EMBL" id="QJR11041.1"/>
    </source>
</evidence>
<keyword evidence="2" id="KW-1185">Reference proteome</keyword>
<sequence length="74" mass="7877">MITPLAAPLKRSISVDGHDYTVVMSPEGIRITPKGKRKGSEFTWQQLLGGGSALVDALNASLGVVRPNTERISS</sequence>
<dbReference type="EMBL" id="CP053069">
    <property type="protein sequence ID" value="QJR11041.1"/>
    <property type="molecule type" value="Genomic_DNA"/>
</dbReference>
<gene>
    <name evidence="1" type="ORF">DSM104443_02112</name>
</gene>
<reference evidence="1 2" key="1">
    <citation type="submission" date="2020-04" db="EMBL/GenBank/DDBJ databases">
        <title>Usitatibacter rugosus gen. nov., sp. nov. and Usitatibacter palustris sp. nov., novel members of Usitatibacteraceae fam. nov. within the order Nitrosomonadales isolated from soil.</title>
        <authorList>
            <person name="Huber K.J."/>
            <person name="Neumann-Schaal M."/>
            <person name="Geppert A."/>
            <person name="Luckner M."/>
            <person name="Wanner G."/>
            <person name="Overmann J."/>
        </authorList>
    </citation>
    <scope>NUCLEOTIDE SEQUENCE [LARGE SCALE GENOMIC DNA]</scope>
    <source>
        <strain evidence="1 2">0125_3</strain>
    </source>
</reference>
<dbReference type="RefSeq" id="WP_171092040.1">
    <property type="nucleotide sequence ID" value="NZ_CP053069.1"/>
</dbReference>
<evidence type="ECO:0000313" key="2">
    <source>
        <dbReference type="Proteomes" id="UP000501534"/>
    </source>
</evidence>
<protein>
    <submittedName>
        <fullName evidence="1">Uncharacterized protein</fullName>
    </submittedName>
</protein>
<proteinExistence type="predicted"/>
<name>A0A6M4GUN7_9PROT</name>
<organism evidence="1 2">
    <name type="scientific">Usitatibacter rugosus</name>
    <dbReference type="NCBI Taxonomy" id="2732067"/>
    <lineage>
        <taxon>Bacteria</taxon>
        <taxon>Pseudomonadati</taxon>
        <taxon>Pseudomonadota</taxon>
        <taxon>Betaproteobacteria</taxon>
        <taxon>Nitrosomonadales</taxon>
        <taxon>Usitatibacteraceae</taxon>
        <taxon>Usitatibacter</taxon>
    </lineage>
</organism>
<dbReference type="Proteomes" id="UP000501534">
    <property type="component" value="Chromosome"/>
</dbReference>